<gene>
    <name evidence="3" type="ORF">A2557_07095</name>
</gene>
<reference evidence="3 4" key="1">
    <citation type="journal article" date="2016" name="Nat. Commun.">
        <title>Thousands of microbial genomes shed light on interconnected biogeochemical processes in an aquifer system.</title>
        <authorList>
            <person name="Anantharaman K."/>
            <person name="Brown C.T."/>
            <person name="Hug L.A."/>
            <person name="Sharon I."/>
            <person name="Castelle C.J."/>
            <person name="Probst A.J."/>
            <person name="Thomas B.C."/>
            <person name="Singh A."/>
            <person name="Wilkins M.J."/>
            <person name="Karaoz U."/>
            <person name="Brodie E.L."/>
            <person name="Williams K.H."/>
            <person name="Hubbard S.S."/>
            <person name="Banfield J.F."/>
        </authorList>
    </citation>
    <scope>NUCLEOTIDE SEQUENCE [LARGE SCALE GENOMIC DNA]</scope>
</reference>
<dbReference type="EC" id="7.1.1.-" evidence="2"/>
<feature type="transmembrane region" description="Helical" evidence="2">
    <location>
        <begin position="137"/>
        <end position="159"/>
    </location>
</feature>
<keyword evidence="2" id="KW-0520">NAD</keyword>
<feature type="transmembrane region" description="Helical" evidence="2">
    <location>
        <begin position="54"/>
        <end position="75"/>
    </location>
</feature>
<name>A0A1F6H332_9PROT</name>
<comment type="catalytic activity">
    <reaction evidence="2">
        <text>a quinone + NADH + 5 H(+)(in) = a quinol + NAD(+) + 4 H(+)(out)</text>
        <dbReference type="Rhea" id="RHEA:57888"/>
        <dbReference type="ChEBI" id="CHEBI:15378"/>
        <dbReference type="ChEBI" id="CHEBI:24646"/>
        <dbReference type="ChEBI" id="CHEBI:57540"/>
        <dbReference type="ChEBI" id="CHEBI:57945"/>
        <dbReference type="ChEBI" id="CHEBI:132124"/>
    </reaction>
</comment>
<organism evidence="3 4">
    <name type="scientific">Candidatus Lambdaproteobacteria bacterium RIFOXYD2_FULL_56_26</name>
    <dbReference type="NCBI Taxonomy" id="1817773"/>
    <lineage>
        <taxon>Bacteria</taxon>
        <taxon>Pseudomonadati</taxon>
        <taxon>Pseudomonadota</taxon>
        <taxon>Candidatus Lambdaproteobacteria</taxon>
    </lineage>
</organism>
<accession>A0A1F6H332</accession>
<keyword evidence="2" id="KW-0874">Quinone</keyword>
<dbReference type="AlphaFoldDB" id="A0A1F6H332"/>
<sequence length="172" mass="18669">MVQNLFYGGFVALTLGAGLYVAIGQNLIRSAFALFFTLCGVAGLYVLLAGDFIAMIQLMVYAGGIAVLLAFGAMLTHKVDDPQHSNLLVNGFLSFISGTAFFSLLFYVLTESSWRVKAEALSEPTTKEIGKLLLKEYVLPFEVVSFLLLVAMIGAVYLVQKGENQTQKGDRP</sequence>
<dbReference type="PANTHER" id="PTHR33269">
    <property type="entry name" value="NADH-UBIQUINONE OXIDOREDUCTASE CHAIN 6"/>
    <property type="match status" value="1"/>
</dbReference>
<dbReference type="PANTHER" id="PTHR33269:SF17">
    <property type="entry name" value="NADH-UBIQUINONE OXIDOREDUCTASE CHAIN 6"/>
    <property type="match status" value="1"/>
</dbReference>
<feature type="transmembrane region" description="Helical" evidence="2">
    <location>
        <begin position="6"/>
        <end position="23"/>
    </location>
</feature>
<feature type="transmembrane region" description="Helical" evidence="2">
    <location>
        <begin position="87"/>
        <end position="109"/>
    </location>
</feature>
<evidence type="ECO:0000313" key="3">
    <source>
        <dbReference type="EMBL" id="OGH04746.1"/>
    </source>
</evidence>
<comment type="subcellular location">
    <subcellularLocation>
        <location evidence="2">Cell membrane</location>
        <topology evidence="2">Multi-pass membrane protein</topology>
    </subcellularLocation>
</comment>
<dbReference type="Pfam" id="PF00499">
    <property type="entry name" value="Oxidored_q3"/>
    <property type="match status" value="1"/>
</dbReference>
<keyword evidence="2" id="KW-0812">Transmembrane</keyword>
<dbReference type="Gene3D" id="1.20.120.1200">
    <property type="entry name" value="NADH-ubiquinone/plastoquinone oxidoreductase chain 6, subunit NuoJ"/>
    <property type="match status" value="1"/>
</dbReference>
<keyword evidence="2" id="KW-1133">Transmembrane helix</keyword>
<evidence type="ECO:0000256" key="2">
    <source>
        <dbReference type="RuleBase" id="RU004429"/>
    </source>
</evidence>
<feature type="transmembrane region" description="Helical" evidence="2">
    <location>
        <begin position="30"/>
        <end position="48"/>
    </location>
</feature>
<keyword evidence="2" id="KW-0472">Membrane</keyword>
<dbReference type="EMBL" id="MFNF01000001">
    <property type="protein sequence ID" value="OGH04746.1"/>
    <property type="molecule type" value="Genomic_DNA"/>
</dbReference>
<dbReference type="InterPro" id="IPR042106">
    <property type="entry name" value="Nuo/plastoQ_OxRdtase_6_NuoJ"/>
</dbReference>
<comment type="similarity">
    <text evidence="1 2">Belongs to the complex I subunit 6 family.</text>
</comment>
<dbReference type="GO" id="GO:0048038">
    <property type="term" value="F:quinone binding"/>
    <property type="evidence" value="ECO:0007669"/>
    <property type="project" value="UniProtKB-UniRule"/>
</dbReference>
<proteinExistence type="inferred from homology"/>
<comment type="caution">
    <text evidence="3">The sequence shown here is derived from an EMBL/GenBank/DDBJ whole genome shotgun (WGS) entry which is preliminary data.</text>
</comment>
<evidence type="ECO:0000313" key="4">
    <source>
        <dbReference type="Proteomes" id="UP000177583"/>
    </source>
</evidence>
<keyword evidence="2" id="KW-1003">Cell membrane</keyword>
<protein>
    <recommendedName>
        <fullName evidence="2">NADH-quinone oxidoreductase subunit J</fullName>
        <ecNumber evidence="2">7.1.1.-</ecNumber>
    </recommendedName>
</protein>
<dbReference type="Proteomes" id="UP000177583">
    <property type="component" value="Unassembled WGS sequence"/>
</dbReference>
<comment type="function">
    <text evidence="2">NDH-1 shuttles electrons from NADH, via FMN and iron-sulfur (Fe-S) centers, to quinones in the respiratory chain. Couples the redox reaction to proton translocation (for every two electrons transferred, four hydrogen ions are translocated across the cytoplasmic membrane), and thus conserves the redox energy in a proton gradient.</text>
</comment>
<evidence type="ECO:0000256" key="1">
    <source>
        <dbReference type="ARBA" id="ARBA00005698"/>
    </source>
</evidence>
<dbReference type="GO" id="GO:0005886">
    <property type="term" value="C:plasma membrane"/>
    <property type="evidence" value="ECO:0007669"/>
    <property type="project" value="UniProtKB-SubCell"/>
</dbReference>
<dbReference type="InterPro" id="IPR001457">
    <property type="entry name" value="NADH_UbQ/plastoQ_OxRdtase_su6"/>
</dbReference>
<dbReference type="GO" id="GO:0008137">
    <property type="term" value="F:NADH dehydrogenase (ubiquinone) activity"/>
    <property type="evidence" value="ECO:0007669"/>
    <property type="project" value="UniProtKB-UniRule"/>
</dbReference>